<dbReference type="InterPro" id="IPR038275">
    <property type="entry name" value="Nuf2_N_sf"/>
</dbReference>
<feature type="coiled-coil region" evidence="1">
    <location>
        <begin position="254"/>
        <end position="382"/>
    </location>
</feature>
<dbReference type="AlphaFoldDB" id="A0ABD0YY01"/>
<keyword evidence="1" id="KW-0175">Coiled coil</keyword>
<evidence type="ECO:0000256" key="1">
    <source>
        <dbReference type="SAM" id="Coils"/>
    </source>
</evidence>
<dbReference type="Proteomes" id="UP001558652">
    <property type="component" value="Unassembled WGS sequence"/>
</dbReference>
<reference evidence="2 3" key="1">
    <citation type="submission" date="2024-07" db="EMBL/GenBank/DDBJ databases">
        <title>Chromosome-level genome assembly of the water stick insect Ranatra chinensis (Heteroptera: Nepidae).</title>
        <authorList>
            <person name="Liu X."/>
        </authorList>
    </citation>
    <scope>NUCLEOTIDE SEQUENCE [LARGE SCALE GENOMIC DNA]</scope>
    <source>
        <strain evidence="2">Cailab_2021Rc</strain>
        <tissue evidence="2">Muscle</tissue>
    </source>
</reference>
<dbReference type="Gene3D" id="1.10.418.60">
    <property type="entry name" value="Ncd80 complex, Nuf2 subunit"/>
    <property type="match status" value="1"/>
</dbReference>
<protein>
    <recommendedName>
        <fullName evidence="4">Kinetochore protein Nuf2</fullName>
    </recommendedName>
</protein>
<comment type="caution">
    <text evidence="2">The sequence shown here is derived from an EMBL/GenBank/DDBJ whole genome shotgun (WGS) entry which is preliminary data.</text>
</comment>
<organism evidence="2 3">
    <name type="scientific">Ranatra chinensis</name>
    <dbReference type="NCBI Taxonomy" id="642074"/>
    <lineage>
        <taxon>Eukaryota</taxon>
        <taxon>Metazoa</taxon>
        <taxon>Ecdysozoa</taxon>
        <taxon>Arthropoda</taxon>
        <taxon>Hexapoda</taxon>
        <taxon>Insecta</taxon>
        <taxon>Pterygota</taxon>
        <taxon>Neoptera</taxon>
        <taxon>Paraneoptera</taxon>
        <taxon>Hemiptera</taxon>
        <taxon>Heteroptera</taxon>
        <taxon>Panheteroptera</taxon>
        <taxon>Nepomorpha</taxon>
        <taxon>Nepidae</taxon>
        <taxon>Ranatrinae</taxon>
        <taxon>Ranatra</taxon>
    </lineage>
</organism>
<evidence type="ECO:0000313" key="2">
    <source>
        <dbReference type="EMBL" id="KAL1140836.1"/>
    </source>
</evidence>
<evidence type="ECO:0008006" key="4">
    <source>
        <dbReference type="Google" id="ProtNLM"/>
    </source>
</evidence>
<gene>
    <name evidence="2" type="ORF">AAG570_000764</name>
</gene>
<name>A0ABD0YY01_9HEMI</name>
<sequence length="495" mass="57822">MEELYTSISRFFPDLEFSISDLQNPKPFFIQYFFERALVEFRVDTDNLKKPQIGQPNDLVLLPQLNLLKAMKTVFPFMNIGLLDLISPKSRQRSCSQIRQLMDYMIFCDDKTVDLDNKAESMQNALRHTQMLMSQMEMLNRKKNQVALEKRKYLETVQELNEQIEIKQAELQEVIQKKQELSEVRDEVKSLAQRLDQKIESLLDKTAAVDSEIECIQKELTEKSGSTVDTDDIEAHMTRRDQAQREKHRLWDKMKEKRKTRDQYKAVLDFLQMEHTKLAGLQKLVETHSGLKLDISSLEKAISELREGLEEAHRTKEGMDSALVTKAQYKSQLAEETERTILQLQQAMADKRKECSKLQKEVKNLKEKKAHIDEELSEQEKSEKLITDDMVASVKEYNKSKGILDRMNMFRHLDTIFSFEQLRVITVQLRSQYKELYCDYLQSLKAEDGVQAIKKHVLPEKEAGDDRNRQQLAKTTPGFRWSSLFTRAGNSYSSN</sequence>
<keyword evidence="3" id="KW-1185">Reference proteome</keyword>
<proteinExistence type="predicted"/>
<accession>A0ABD0YY01</accession>
<evidence type="ECO:0000313" key="3">
    <source>
        <dbReference type="Proteomes" id="UP001558652"/>
    </source>
</evidence>
<dbReference type="EMBL" id="JBFDAA010000001">
    <property type="protein sequence ID" value="KAL1140836.1"/>
    <property type="molecule type" value="Genomic_DNA"/>
</dbReference>
<feature type="coiled-coil region" evidence="1">
    <location>
        <begin position="143"/>
        <end position="205"/>
    </location>
</feature>